<proteinExistence type="predicted"/>
<feature type="non-terminal residue" evidence="1">
    <location>
        <position position="1"/>
    </location>
</feature>
<dbReference type="AlphaFoldDB" id="X1JY65"/>
<dbReference type="EMBL" id="BARU01035677">
    <property type="protein sequence ID" value="GAH83199.1"/>
    <property type="molecule type" value="Genomic_DNA"/>
</dbReference>
<name>X1JY65_9ZZZZ</name>
<protein>
    <submittedName>
        <fullName evidence="1">Uncharacterized protein</fullName>
    </submittedName>
</protein>
<gene>
    <name evidence="1" type="ORF">S03H2_55799</name>
</gene>
<sequence length="118" mass="13569">GVREVVDHIGDLADIVVNLDNVEEKIVLTCVAELTQYERMERQWTAAGDVERRIRDVSRKFPLGIIPGILRSLQARYILDQREDEGLEMKYSIQVPLLQIYVQNTLKLKDVLREGGYA</sequence>
<evidence type="ECO:0000313" key="1">
    <source>
        <dbReference type="EMBL" id="GAH83199.1"/>
    </source>
</evidence>
<reference evidence="1" key="1">
    <citation type="journal article" date="2014" name="Front. Microbiol.">
        <title>High frequency of phylogenetically diverse reductive dehalogenase-homologous genes in deep subseafloor sedimentary metagenomes.</title>
        <authorList>
            <person name="Kawai M."/>
            <person name="Futagami T."/>
            <person name="Toyoda A."/>
            <person name="Takaki Y."/>
            <person name="Nishi S."/>
            <person name="Hori S."/>
            <person name="Arai W."/>
            <person name="Tsubouchi T."/>
            <person name="Morono Y."/>
            <person name="Uchiyama I."/>
            <person name="Ito T."/>
            <person name="Fujiyama A."/>
            <person name="Inagaki F."/>
            <person name="Takami H."/>
        </authorList>
    </citation>
    <scope>NUCLEOTIDE SEQUENCE</scope>
    <source>
        <strain evidence="1">Expedition CK06-06</strain>
    </source>
</reference>
<organism evidence="1">
    <name type="scientific">marine sediment metagenome</name>
    <dbReference type="NCBI Taxonomy" id="412755"/>
    <lineage>
        <taxon>unclassified sequences</taxon>
        <taxon>metagenomes</taxon>
        <taxon>ecological metagenomes</taxon>
    </lineage>
</organism>
<comment type="caution">
    <text evidence="1">The sequence shown here is derived from an EMBL/GenBank/DDBJ whole genome shotgun (WGS) entry which is preliminary data.</text>
</comment>
<accession>X1JY65</accession>